<dbReference type="Gene3D" id="3.40.720.10">
    <property type="entry name" value="Alkaline Phosphatase, subunit A"/>
    <property type="match status" value="1"/>
</dbReference>
<evidence type="ECO:0000313" key="1">
    <source>
        <dbReference type="EMBL" id="AWN00227.1"/>
    </source>
</evidence>
<organism evidence="1">
    <name type="scientific">uncultured organism</name>
    <dbReference type="NCBI Taxonomy" id="155900"/>
    <lineage>
        <taxon>unclassified sequences</taxon>
        <taxon>environmental samples</taxon>
    </lineage>
</organism>
<dbReference type="PANTHER" id="PTHR10151">
    <property type="entry name" value="ECTONUCLEOTIDE PYROPHOSPHATASE/PHOSPHODIESTERASE"/>
    <property type="match status" value="1"/>
</dbReference>
<accession>A0A3G1QTF7</accession>
<dbReference type="InterPro" id="IPR017850">
    <property type="entry name" value="Alkaline_phosphatase_core_sf"/>
</dbReference>
<evidence type="ECO:0008006" key="2">
    <source>
        <dbReference type="Google" id="ProtNLM"/>
    </source>
</evidence>
<dbReference type="GO" id="GO:0016787">
    <property type="term" value="F:hydrolase activity"/>
    <property type="evidence" value="ECO:0007669"/>
    <property type="project" value="UniProtKB-ARBA"/>
</dbReference>
<dbReference type="AlphaFoldDB" id="A0A3G1QTF7"/>
<dbReference type="InterPro" id="IPR002591">
    <property type="entry name" value="Phosphodiest/P_Trfase"/>
</dbReference>
<dbReference type="CDD" id="cd16018">
    <property type="entry name" value="Enpp"/>
    <property type="match status" value="1"/>
</dbReference>
<sequence length="455" mass="49374">MKNNWSILGKFFAGVIAVSLVLTSVRAAAGASSPDRVVVMISVDGLAAYYIDDPKADMPNLRHLAAEGARASMMKASTPTVTWPNHTTLVTGDNPARHGVVGNNYFDRKTGQKVTLISDPVFDKDQIVKVPTIYDVAKAAGMKTAAIRWPATRNAKTLDWTIPDMRTADLVKQYSTPGLLDECKNAGIDVLGDSESNESPDDKWTAMFDYILREHRPRLALLHVAFVDHTEHLHGPKSPEAYAAVHAADHQIGEVWKELKKDFPNHATLIVVSDHGFSPIKKSIFPNVALRKAGLYQRKGGEVNMVSQGGAAMLYIRDEAKRDEVMAKIREALAGVEGISKIAGPKELKQYGVADPAVDPHAPDMILFADEGCTFGDTAAGSLPFNDKPERKGSHGHDSNLPDLHATFVMWGVGVKTGVKTGEISNIDVAPTIAKFLNLQLPNPDGKPLTEMMSN</sequence>
<dbReference type="EMBL" id="KY931676">
    <property type="protein sequence ID" value="AWN00227.1"/>
    <property type="molecule type" value="Genomic_DNA"/>
</dbReference>
<dbReference type="SUPFAM" id="SSF53649">
    <property type="entry name" value="Alkaline phosphatase-like"/>
    <property type="match status" value="1"/>
</dbReference>
<proteinExistence type="predicted"/>
<dbReference type="PANTHER" id="PTHR10151:SF120">
    <property type="entry name" value="BIS(5'-ADENOSYL)-TRIPHOSPHATASE"/>
    <property type="match status" value="1"/>
</dbReference>
<protein>
    <recommendedName>
        <fullName evidence="2">Type I phosphodiesterase / nucleotide pyrophosphatase</fullName>
    </recommendedName>
</protein>
<reference evidence="1" key="1">
    <citation type="submission" date="2017-04" db="EMBL/GenBank/DDBJ databases">
        <title>Identification of novel phosphatase/phytase genes by screening of metagenomic libraries derived from soil samples.</title>
        <authorList>
            <person name="Castillo Villamizar G.A."/>
            <person name="Nacke H."/>
            <person name="Bohning M."/>
            <person name="Gullans E."/>
            <person name="Keiser K."/>
            <person name="Daniel R."/>
        </authorList>
    </citation>
    <scope>NUCLEOTIDE SEQUENCE</scope>
</reference>
<dbReference type="Pfam" id="PF01663">
    <property type="entry name" value="Phosphodiest"/>
    <property type="match status" value="1"/>
</dbReference>
<name>A0A3G1QTF7_9ZZZZ</name>